<accession>A0A5J9UTU6</accession>
<feature type="compositionally biased region" description="Basic residues" evidence="1">
    <location>
        <begin position="160"/>
        <end position="169"/>
    </location>
</feature>
<dbReference type="Proteomes" id="UP000324897">
    <property type="component" value="Chromosome 2"/>
</dbReference>
<evidence type="ECO:0000256" key="1">
    <source>
        <dbReference type="SAM" id="MobiDB-lite"/>
    </source>
</evidence>
<dbReference type="EMBL" id="RWGY01000013">
    <property type="protein sequence ID" value="TVU27289.1"/>
    <property type="molecule type" value="Genomic_DNA"/>
</dbReference>
<feature type="compositionally biased region" description="Basic and acidic residues" evidence="1">
    <location>
        <begin position="170"/>
        <end position="179"/>
    </location>
</feature>
<proteinExistence type="predicted"/>
<feature type="region of interest" description="Disordered" evidence="1">
    <location>
        <begin position="67"/>
        <end position="148"/>
    </location>
</feature>
<protein>
    <submittedName>
        <fullName evidence="2">Uncharacterized protein</fullName>
    </submittedName>
</protein>
<feature type="region of interest" description="Disordered" evidence="1">
    <location>
        <begin position="160"/>
        <end position="211"/>
    </location>
</feature>
<sequence>MPGSAPRLPPPSRSCPPPSRALDASAGDEDATEKAPAVEASVARDALLELEQRRHVVAGAGWAEKLLVSPAPPPRSSHPSSSALPPPSSGQGSPCPPPPPPASFLRPVAPRAARRAGRRISRQVLAGRRRARRVQTRGAPEAGACSQAGVRAGLAERRARARCHGRKRVEKGGRKESEASQRLAQGKKKKVPLAAERKLTSSPGPSLSSIKKRKMSTWPLAEAACSTFRPPVYLTTRRSTFFAASAQGTVGGGERGGDLVRYKTVMRARNVPPIEGRRRVCLYS</sequence>
<evidence type="ECO:0000313" key="2">
    <source>
        <dbReference type="EMBL" id="TVU27289.1"/>
    </source>
</evidence>
<feature type="compositionally biased region" description="Pro residues" evidence="1">
    <location>
        <begin position="7"/>
        <end position="19"/>
    </location>
</feature>
<reference evidence="2 3" key="1">
    <citation type="journal article" date="2019" name="Sci. Rep.">
        <title>A high-quality genome of Eragrostis curvula grass provides insights into Poaceae evolution and supports new strategies to enhance forage quality.</title>
        <authorList>
            <person name="Carballo J."/>
            <person name="Santos B.A.C.M."/>
            <person name="Zappacosta D."/>
            <person name="Garbus I."/>
            <person name="Selva J.P."/>
            <person name="Gallo C.A."/>
            <person name="Diaz A."/>
            <person name="Albertini E."/>
            <person name="Caccamo M."/>
            <person name="Echenique V."/>
        </authorList>
    </citation>
    <scope>NUCLEOTIDE SEQUENCE [LARGE SCALE GENOMIC DNA]</scope>
    <source>
        <strain evidence="3">cv. Victoria</strain>
        <tissue evidence="2">Leaf</tissue>
    </source>
</reference>
<dbReference type="Gramene" id="TVU27289">
    <property type="protein sequence ID" value="TVU27289"/>
    <property type="gene ID" value="EJB05_29890"/>
</dbReference>
<feature type="non-terminal residue" evidence="2">
    <location>
        <position position="1"/>
    </location>
</feature>
<comment type="caution">
    <text evidence="2">The sequence shown here is derived from an EMBL/GenBank/DDBJ whole genome shotgun (WGS) entry which is preliminary data.</text>
</comment>
<feature type="compositionally biased region" description="Pro residues" evidence="1">
    <location>
        <begin position="84"/>
        <end position="102"/>
    </location>
</feature>
<feature type="compositionally biased region" description="Basic residues" evidence="1">
    <location>
        <begin position="112"/>
        <end position="135"/>
    </location>
</feature>
<feature type="compositionally biased region" description="Polar residues" evidence="1">
    <location>
        <begin position="200"/>
        <end position="209"/>
    </location>
</feature>
<evidence type="ECO:0000313" key="3">
    <source>
        <dbReference type="Proteomes" id="UP000324897"/>
    </source>
</evidence>
<organism evidence="2 3">
    <name type="scientific">Eragrostis curvula</name>
    <name type="common">weeping love grass</name>
    <dbReference type="NCBI Taxonomy" id="38414"/>
    <lineage>
        <taxon>Eukaryota</taxon>
        <taxon>Viridiplantae</taxon>
        <taxon>Streptophyta</taxon>
        <taxon>Embryophyta</taxon>
        <taxon>Tracheophyta</taxon>
        <taxon>Spermatophyta</taxon>
        <taxon>Magnoliopsida</taxon>
        <taxon>Liliopsida</taxon>
        <taxon>Poales</taxon>
        <taxon>Poaceae</taxon>
        <taxon>PACMAD clade</taxon>
        <taxon>Chloridoideae</taxon>
        <taxon>Eragrostideae</taxon>
        <taxon>Eragrostidinae</taxon>
        <taxon>Eragrostis</taxon>
    </lineage>
</organism>
<gene>
    <name evidence="2" type="ORF">EJB05_29890</name>
</gene>
<keyword evidence="3" id="KW-1185">Reference proteome</keyword>
<dbReference type="AlphaFoldDB" id="A0A5J9UTU6"/>
<name>A0A5J9UTU6_9POAL</name>
<feature type="region of interest" description="Disordered" evidence="1">
    <location>
        <begin position="1"/>
        <end position="38"/>
    </location>
</feature>